<dbReference type="Pfam" id="PF00127">
    <property type="entry name" value="Copper-bind"/>
    <property type="match status" value="1"/>
</dbReference>
<protein>
    <recommendedName>
        <fullName evidence="5">Blue (type 1) copper domain-containing protein</fullName>
    </recommendedName>
</protein>
<evidence type="ECO:0000256" key="4">
    <source>
        <dbReference type="SAM" id="Phobius"/>
    </source>
</evidence>
<dbReference type="InterPro" id="IPR033138">
    <property type="entry name" value="Cu_oxidase_CS"/>
</dbReference>
<dbReference type="OrthoDB" id="345021at2"/>
<dbReference type="RefSeq" id="WP_131153291.1">
    <property type="nucleotide sequence ID" value="NZ_CP036402.1"/>
</dbReference>
<keyword evidence="4" id="KW-0472">Membrane</keyword>
<dbReference type="KEGG" id="erz:ER308_01045"/>
<feature type="region of interest" description="Disordered" evidence="3">
    <location>
        <begin position="94"/>
        <end position="125"/>
    </location>
</feature>
<gene>
    <name evidence="6" type="ORF">ER308_01045</name>
</gene>
<name>A0A411YAN8_9ACTN</name>
<evidence type="ECO:0000259" key="5">
    <source>
        <dbReference type="Pfam" id="PF00127"/>
    </source>
</evidence>
<evidence type="ECO:0000313" key="6">
    <source>
        <dbReference type="EMBL" id="QBI18293.1"/>
    </source>
</evidence>
<keyword evidence="2" id="KW-0186">Copper</keyword>
<dbReference type="InterPro" id="IPR000923">
    <property type="entry name" value="BlueCu_1"/>
</dbReference>
<evidence type="ECO:0000256" key="1">
    <source>
        <dbReference type="ARBA" id="ARBA00022723"/>
    </source>
</evidence>
<feature type="transmembrane region" description="Helical" evidence="4">
    <location>
        <begin position="71"/>
        <end position="92"/>
    </location>
</feature>
<feature type="domain" description="Blue (type 1) copper" evidence="5">
    <location>
        <begin position="174"/>
        <end position="217"/>
    </location>
</feature>
<evidence type="ECO:0000256" key="2">
    <source>
        <dbReference type="ARBA" id="ARBA00023008"/>
    </source>
</evidence>
<feature type="transmembrane region" description="Helical" evidence="4">
    <location>
        <begin position="34"/>
        <end position="59"/>
    </location>
</feature>
<keyword evidence="4" id="KW-0812">Transmembrane</keyword>
<feature type="compositionally biased region" description="Acidic residues" evidence="3">
    <location>
        <begin position="107"/>
        <end position="125"/>
    </location>
</feature>
<accession>A0A411YAN8</accession>
<dbReference type="GO" id="GO:0009055">
    <property type="term" value="F:electron transfer activity"/>
    <property type="evidence" value="ECO:0007669"/>
    <property type="project" value="InterPro"/>
</dbReference>
<dbReference type="InterPro" id="IPR008972">
    <property type="entry name" value="Cupredoxin"/>
</dbReference>
<dbReference type="EMBL" id="CP036402">
    <property type="protein sequence ID" value="QBI18293.1"/>
    <property type="molecule type" value="Genomic_DNA"/>
</dbReference>
<proteinExistence type="predicted"/>
<organism evidence="6 7">
    <name type="scientific">Egibacter rhizosphaerae</name>
    <dbReference type="NCBI Taxonomy" id="1670831"/>
    <lineage>
        <taxon>Bacteria</taxon>
        <taxon>Bacillati</taxon>
        <taxon>Actinomycetota</taxon>
        <taxon>Nitriliruptoria</taxon>
        <taxon>Egibacterales</taxon>
        <taxon>Egibacteraceae</taxon>
        <taxon>Egibacter</taxon>
    </lineage>
</organism>
<dbReference type="GO" id="GO:0005507">
    <property type="term" value="F:copper ion binding"/>
    <property type="evidence" value="ECO:0007669"/>
    <property type="project" value="InterPro"/>
</dbReference>
<reference evidence="6 7" key="1">
    <citation type="submission" date="2019-01" db="EMBL/GenBank/DDBJ databases">
        <title>Egibacter rhizosphaerae EGI 80759T.</title>
        <authorList>
            <person name="Chen D.-D."/>
            <person name="Tian Y."/>
            <person name="Jiao J.-Y."/>
            <person name="Zhang X.-T."/>
            <person name="Zhang Y.-G."/>
            <person name="Zhang Y."/>
            <person name="Xiao M."/>
            <person name="Shu W.-S."/>
            <person name="Li W.-J."/>
        </authorList>
    </citation>
    <scope>NUCLEOTIDE SEQUENCE [LARGE SCALE GENOMIC DNA]</scope>
    <source>
        <strain evidence="6 7">EGI 80759</strain>
    </source>
</reference>
<feature type="transmembrane region" description="Helical" evidence="4">
    <location>
        <begin position="9"/>
        <end position="28"/>
    </location>
</feature>
<dbReference type="AlphaFoldDB" id="A0A411YAN8"/>
<dbReference type="Proteomes" id="UP000291469">
    <property type="component" value="Chromosome"/>
</dbReference>
<dbReference type="SUPFAM" id="SSF49503">
    <property type="entry name" value="Cupredoxins"/>
    <property type="match status" value="1"/>
</dbReference>
<keyword evidence="7" id="KW-1185">Reference proteome</keyword>
<keyword evidence="1" id="KW-0479">Metal-binding</keyword>
<evidence type="ECO:0000313" key="7">
    <source>
        <dbReference type="Proteomes" id="UP000291469"/>
    </source>
</evidence>
<dbReference type="Gene3D" id="2.60.40.420">
    <property type="entry name" value="Cupredoxins - blue copper proteins"/>
    <property type="match status" value="1"/>
</dbReference>
<keyword evidence="4" id="KW-1133">Transmembrane helix</keyword>
<sequence>MNENFRKRYFTPLLLPLGVLGAIALFGYSMSRIFLAIPAIGATLVALLLAGYVLFVASLVGSRKHVPVRTLSVSIAVGLAAVVGAGIIANAVGPREITPPTAHGEEEPADEENGEENGEEDAEDLDADETVELVAGDMYYEDVPDQVSAGEIGFVMENEGQTEHDIHVEELGDEEIVPLTSGGETGTGTVELEPGTYTLYCSVPGHREAGMEFTLEVTD</sequence>
<dbReference type="PROSITE" id="PS00079">
    <property type="entry name" value="MULTICOPPER_OXIDASE1"/>
    <property type="match status" value="1"/>
</dbReference>
<evidence type="ECO:0000256" key="3">
    <source>
        <dbReference type="SAM" id="MobiDB-lite"/>
    </source>
</evidence>